<evidence type="ECO:0000256" key="4">
    <source>
        <dbReference type="ARBA" id="ARBA00023242"/>
    </source>
</evidence>
<dbReference type="GO" id="GO:0005666">
    <property type="term" value="C:RNA polymerase III complex"/>
    <property type="evidence" value="ECO:0007669"/>
    <property type="project" value="InterPro"/>
</dbReference>
<keyword evidence="5" id="KW-0175">Coiled coil</keyword>
<sequence length="365" mass="41589">MDKTVPIVVPSLEEIKKMIKQENINSGRLQSLRLPKELNLGGTKPKKVYTPNLNAVRSKSKHNQLSAKACRSQKQSSHKRSLDNATQRENNKRSKYVQSEGVFSQGISQVKTTNHTEKPPVFKEYNNSLTIPKINRNNLVIKEDKDTPDIASFIDDDDSDSESENEYDPIVLPLDSNKESFAKSFKIKQEPAVKIKNEDSTVESIPTVSKPTFNFEKTKVKIEKYESNVNNIQTAFMDETKEYDEDNPAFSLLQVPNTFFGKVWSDDPKETNLDYSLKCFPEGEIGKICIRKSGKMEFVIKNISFDLNVEHPEGLTEMAVQFPGEESIALEPSLVTLGTISEKLVVTPEWNSLFDRAKRHNKFYW</sequence>
<evidence type="ECO:0000313" key="7">
    <source>
        <dbReference type="EMBL" id="KAK4871816.1"/>
    </source>
</evidence>
<evidence type="ECO:0000256" key="5">
    <source>
        <dbReference type="SAM" id="Coils"/>
    </source>
</evidence>
<dbReference type="GO" id="GO:0042797">
    <property type="term" value="P:tRNA transcription by RNA polymerase III"/>
    <property type="evidence" value="ECO:0007669"/>
    <property type="project" value="TreeGrafter"/>
</dbReference>
<keyword evidence="8" id="KW-1185">Reference proteome</keyword>
<dbReference type="EMBL" id="JARPUR010000008">
    <property type="protein sequence ID" value="KAK4871816.1"/>
    <property type="molecule type" value="Genomic_DNA"/>
</dbReference>
<evidence type="ECO:0000256" key="2">
    <source>
        <dbReference type="ARBA" id="ARBA00022478"/>
    </source>
</evidence>
<dbReference type="Pfam" id="PF05132">
    <property type="entry name" value="RNA_pol_Rpc4"/>
    <property type="match status" value="1"/>
</dbReference>
<reference evidence="8" key="1">
    <citation type="submission" date="2023-01" db="EMBL/GenBank/DDBJ databases">
        <title>Key to firefly adult light organ development and bioluminescence: homeobox transcription factors regulate luciferase expression and transportation to peroxisome.</title>
        <authorList>
            <person name="Fu X."/>
        </authorList>
    </citation>
    <scope>NUCLEOTIDE SEQUENCE [LARGE SCALE GENOMIC DNA]</scope>
</reference>
<feature type="coiled-coil region" evidence="5">
    <location>
        <begin position="215"/>
        <end position="242"/>
    </location>
</feature>
<evidence type="ECO:0000256" key="6">
    <source>
        <dbReference type="SAM" id="MobiDB-lite"/>
    </source>
</evidence>
<dbReference type="GO" id="GO:0003677">
    <property type="term" value="F:DNA binding"/>
    <property type="evidence" value="ECO:0007669"/>
    <property type="project" value="InterPro"/>
</dbReference>
<comment type="subcellular location">
    <subcellularLocation>
        <location evidence="1">Nucleus</location>
    </subcellularLocation>
</comment>
<dbReference type="PANTHER" id="PTHR13408">
    <property type="entry name" value="DNA-DIRECTED RNA POLYMERASE III"/>
    <property type="match status" value="1"/>
</dbReference>
<dbReference type="AlphaFoldDB" id="A0AAN7S5X0"/>
<keyword evidence="2" id="KW-0240">DNA-directed RNA polymerase</keyword>
<organism evidence="7 8">
    <name type="scientific">Aquatica leii</name>
    <dbReference type="NCBI Taxonomy" id="1421715"/>
    <lineage>
        <taxon>Eukaryota</taxon>
        <taxon>Metazoa</taxon>
        <taxon>Ecdysozoa</taxon>
        <taxon>Arthropoda</taxon>
        <taxon>Hexapoda</taxon>
        <taxon>Insecta</taxon>
        <taxon>Pterygota</taxon>
        <taxon>Neoptera</taxon>
        <taxon>Endopterygota</taxon>
        <taxon>Coleoptera</taxon>
        <taxon>Polyphaga</taxon>
        <taxon>Elateriformia</taxon>
        <taxon>Elateroidea</taxon>
        <taxon>Lampyridae</taxon>
        <taxon>Luciolinae</taxon>
        <taxon>Aquatica</taxon>
    </lineage>
</organism>
<name>A0AAN7S5X0_9COLE</name>
<evidence type="ECO:0000313" key="8">
    <source>
        <dbReference type="Proteomes" id="UP001353858"/>
    </source>
</evidence>
<dbReference type="InterPro" id="IPR007811">
    <property type="entry name" value="RPC4"/>
</dbReference>
<dbReference type="Proteomes" id="UP001353858">
    <property type="component" value="Unassembled WGS sequence"/>
</dbReference>
<accession>A0AAN7S5X0</accession>
<evidence type="ECO:0000256" key="3">
    <source>
        <dbReference type="ARBA" id="ARBA00023163"/>
    </source>
</evidence>
<protein>
    <submittedName>
        <fullName evidence="7">Uncharacterized protein</fullName>
    </submittedName>
</protein>
<keyword evidence="3" id="KW-0804">Transcription</keyword>
<dbReference type="PANTHER" id="PTHR13408:SF0">
    <property type="entry name" value="DNA-DIRECTED RNA POLYMERASE III SUBUNIT RPC4"/>
    <property type="match status" value="1"/>
</dbReference>
<gene>
    <name evidence="7" type="ORF">RN001_015940</name>
</gene>
<comment type="caution">
    <text evidence="7">The sequence shown here is derived from an EMBL/GenBank/DDBJ whole genome shotgun (WGS) entry which is preliminary data.</text>
</comment>
<feature type="region of interest" description="Disordered" evidence="6">
    <location>
        <begin position="58"/>
        <end position="100"/>
    </location>
</feature>
<keyword evidence="4" id="KW-0539">Nucleus</keyword>
<evidence type="ECO:0000256" key="1">
    <source>
        <dbReference type="ARBA" id="ARBA00004123"/>
    </source>
</evidence>
<proteinExistence type="predicted"/>